<organism evidence="1 2">
    <name type="scientific">Riccia fluitans</name>
    <dbReference type="NCBI Taxonomy" id="41844"/>
    <lineage>
        <taxon>Eukaryota</taxon>
        <taxon>Viridiplantae</taxon>
        <taxon>Streptophyta</taxon>
        <taxon>Embryophyta</taxon>
        <taxon>Marchantiophyta</taxon>
        <taxon>Marchantiopsida</taxon>
        <taxon>Marchantiidae</taxon>
        <taxon>Marchantiales</taxon>
        <taxon>Ricciaceae</taxon>
        <taxon>Riccia</taxon>
    </lineage>
</organism>
<reference evidence="1 2" key="1">
    <citation type="submission" date="2024-09" db="EMBL/GenBank/DDBJ databases">
        <title>Chromosome-scale assembly of Riccia fluitans.</title>
        <authorList>
            <person name="Paukszto L."/>
            <person name="Sawicki J."/>
            <person name="Karawczyk K."/>
            <person name="Piernik-Szablinska J."/>
            <person name="Szczecinska M."/>
            <person name="Mazdziarz M."/>
        </authorList>
    </citation>
    <scope>NUCLEOTIDE SEQUENCE [LARGE SCALE GENOMIC DNA]</scope>
    <source>
        <strain evidence="1">Rf_01</strain>
        <tissue evidence="1">Aerial parts of the thallus</tissue>
    </source>
</reference>
<dbReference type="Proteomes" id="UP001605036">
    <property type="component" value="Unassembled WGS sequence"/>
</dbReference>
<dbReference type="EMBL" id="JBHFFA010000001">
    <property type="protein sequence ID" value="KAL2654005.1"/>
    <property type="molecule type" value="Genomic_DNA"/>
</dbReference>
<gene>
    <name evidence="1" type="ORF">R1flu_022133</name>
</gene>
<comment type="caution">
    <text evidence="1">The sequence shown here is derived from an EMBL/GenBank/DDBJ whole genome shotgun (WGS) entry which is preliminary data.</text>
</comment>
<protein>
    <submittedName>
        <fullName evidence="1">Uncharacterized protein</fullName>
    </submittedName>
</protein>
<dbReference type="AlphaFoldDB" id="A0ABD1ZSL0"/>
<keyword evidence="2" id="KW-1185">Reference proteome</keyword>
<evidence type="ECO:0000313" key="1">
    <source>
        <dbReference type="EMBL" id="KAL2654005.1"/>
    </source>
</evidence>
<sequence>MIHYAEVVNAEQPSPEGASLDLQLMIRRPLAGSAELSGDRLSYYSVGGKQPLHSSSSMSFGYTPVGETVTECTRSLRGTRDFAKCYGKNSRFPSEEKASPTPGDWVQRGNLQAETAWTSEVLLEGSLRVHPPVGSGRDAGRTANSKGQLKYFVGLPCTFPPRNTSLDSAKLKCSATFATPVFDEGSAPSVSGLDVPRANGARSLIFTLDRCDGSAAHVVSSVYSLAWTLPRVPCHASTLMSFPLSVTVGYSKGNGEPK</sequence>
<evidence type="ECO:0000313" key="2">
    <source>
        <dbReference type="Proteomes" id="UP001605036"/>
    </source>
</evidence>
<accession>A0ABD1ZSL0</accession>
<name>A0ABD1ZSL0_9MARC</name>
<proteinExistence type="predicted"/>